<dbReference type="Proteomes" id="UP000234271">
    <property type="component" value="Chromosome"/>
</dbReference>
<dbReference type="InterPro" id="IPR059000">
    <property type="entry name" value="ATPase_P-type_domA"/>
</dbReference>
<evidence type="ECO:0000256" key="10">
    <source>
        <dbReference type="ARBA" id="ARBA00022842"/>
    </source>
</evidence>
<sequence>MHVIETHSSRSRLKLFDTQLLAFALVNAFKKLHPRTQWRSPVMFVVYVGSILTSLLFIQALLTTGETRPSFILAISLWLWFTVLFANFAESLAESRSKAQAASLRALKKTVIAKKLSAPTHGATWLSIIATELRKGDIVLVETGDVIPVDGEVIEGIASVDESAITGESAPVIRESGGDFSAVTGGTRVLSDWLIVRIVVNPGEAFIDRMIAMVEGAKRQKTPNEIALNILLIALTLVFLVVTVSLLPLSLFAVETAKLGQPITITVLIALLVCLIPTTIGGLLSTIGVAGMSRMMQANVIATSGRAVEAAGDVDVLLLDKTGTITLGNRQASAFIPAPHVSEAQLANAAQLASLADETPEGRSIVILAKQRFNIREREMETLHASFVAFTAQTRMSGIDMGTRAIRKGAAETMRAYVESLGHLFPEEVSKAVEDIARRGSTPLVVVDAERVMGTVELKDIVKGGIKERFAELRRMGIKTVMITGDNRLTAAAIAAEAGVDDFLAEATPEQKLKLIRSYQAEGRLVAMTGDGTNDAPALAQADVAVAMNSGTQAAKEAGNMVDLDSNPTKLLEIVEIGKQMLMTRGSLTTFSIANDIAKYFAIIPTAFTSTYPQLNLLNVMQLNSPASAILSAVIFNALIILFLIPLALTGVKYQAVGAALLLQRNLLLYGLGGIIVPFVGIKLIDILLNINNFV</sequence>
<proteinExistence type="inferred from homology"/>
<evidence type="ECO:0000256" key="1">
    <source>
        <dbReference type="ARBA" id="ARBA00004651"/>
    </source>
</evidence>
<dbReference type="OrthoDB" id="9814270at2"/>
<keyword evidence="6 16" id="KW-0812">Transmembrane</keyword>
<dbReference type="Gene3D" id="3.40.50.1000">
    <property type="entry name" value="HAD superfamily/HAD-like"/>
    <property type="match status" value="1"/>
</dbReference>
<feature type="binding site" evidence="16">
    <location>
        <position position="535"/>
    </location>
    <ligand>
        <name>Mg(2+)</name>
        <dbReference type="ChEBI" id="CHEBI:18420"/>
    </ligand>
</feature>
<evidence type="ECO:0000256" key="7">
    <source>
        <dbReference type="ARBA" id="ARBA00022723"/>
    </source>
</evidence>
<evidence type="ECO:0000256" key="9">
    <source>
        <dbReference type="ARBA" id="ARBA00022840"/>
    </source>
</evidence>
<dbReference type="GO" id="GO:0016887">
    <property type="term" value="F:ATP hydrolysis activity"/>
    <property type="evidence" value="ECO:0007669"/>
    <property type="project" value="InterPro"/>
</dbReference>
<keyword evidence="14 16" id="KW-0406">Ion transport</keyword>
<keyword evidence="11 16" id="KW-0630">Potassium</keyword>
<dbReference type="Gene3D" id="3.40.1110.10">
    <property type="entry name" value="Calcium-transporting ATPase, cytoplasmic domain N"/>
    <property type="match status" value="1"/>
</dbReference>
<evidence type="ECO:0000256" key="8">
    <source>
        <dbReference type="ARBA" id="ARBA00022741"/>
    </source>
</evidence>
<feature type="domain" description="P-type ATPase A" evidence="17">
    <location>
        <begin position="121"/>
        <end position="215"/>
    </location>
</feature>
<evidence type="ECO:0000256" key="2">
    <source>
        <dbReference type="ARBA" id="ARBA00022448"/>
    </source>
</evidence>
<dbReference type="GO" id="GO:0005524">
    <property type="term" value="F:ATP binding"/>
    <property type="evidence" value="ECO:0007669"/>
    <property type="project" value="UniProtKB-UniRule"/>
</dbReference>
<gene>
    <name evidence="16 18" type="primary">kdpB</name>
    <name evidence="18" type="ORF">BLE401_16305</name>
</gene>
<evidence type="ECO:0000256" key="3">
    <source>
        <dbReference type="ARBA" id="ARBA00022475"/>
    </source>
</evidence>
<dbReference type="PRINTS" id="PR00119">
    <property type="entry name" value="CATATPASE"/>
</dbReference>
<comment type="subcellular location">
    <subcellularLocation>
        <location evidence="1 16">Cell membrane</location>
        <topology evidence="1 16">Multi-pass membrane protein</topology>
    </subcellularLocation>
</comment>
<dbReference type="GO" id="GO:0008556">
    <property type="term" value="F:P-type potassium transmembrane transporter activity"/>
    <property type="evidence" value="ECO:0007669"/>
    <property type="project" value="UniProtKB-UniRule"/>
</dbReference>
<comment type="catalytic activity">
    <reaction evidence="16">
        <text>K(+)(out) + ATP + H2O = K(+)(in) + ADP + phosphate + H(+)</text>
        <dbReference type="Rhea" id="RHEA:16777"/>
        <dbReference type="ChEBI" id="CHEBI:15377"/>
        <dbReference type="ChEBI" id="CHEBI:15378"/>
        <dbReference type="ChEBI" id="CHEBI:29103"/>
        <dbReference type="ChEBI" id="CHEBI:30616"/>
        <dbReference type="ChEBI" id="CHEBI:43474"/>
        <dbReference type="ChEBI" id="CHEBI:456216"/>
        <dbReference type="EC" id="7.2.2.6"/>
    </reaction>
</comment>
<dbReference type="SFLD" id="SFLDG00002">
    <property type="entry name" value="C1.7:_P-type_atpase_like"/>
    <property type="match status" value="1"/>
</dbReference>
<keyword evidence="8 16" id="KW-0547">Nucleotide-binding</keyword>
<evidence type="ECO:0000313" key="18">
    <source>
        <dbReference type="EMBL" id="AUI70105.1"/>
    </source>
</evidence>
<protein>
    <recommendedName>
        <fullName evidence="16">Potassium-transporting ATPase ATP-binding subunit</fullName>
        <ecNumber evidence="16">7.2.2.6</ecNumber>
    </recommendedName>
    <alternativeName>
        <fullName evidence="16">ATP phosphohydrolase [potassium-transporting] B chain</fullName>
    </alternativeName>
    <alternativeName>
        <fullName evidence="16">Potassium-binding and translocating subunit B</fullName>
    </alternativeName>
    <alternativeName>
        <fullName evidence="16">Potassium-translocating ATPase B chain</fullName>
    </alternativeName>
</protein>
<evidence type="ECO:0000313" key="19">
    <source>
        <dbReference type="Proteomes" id="UP000234271"/>
    </source>
</evidence>
<dbReference type="GO" id="GO:0005886">
    <property type="term" value="C:plasma membrane"/>
    <property type="evidence" value="ECO:0007669"/>
    <property type="project" value="UniProtKB-SubCell"/>
</dbReference>
<comment type="function">
    <text evidence="16">Part of the high-affinity ATP-driven potassium transport (or Kdp) system, which catalyzes the hydrolysis of ATP coupled with the electrogenic transport of potassium into the cytoplasm. This subunit is responsible for energy coupling to the transport system and for the release of the potassium ions to the cytoplasm.</text>
</comment>
<accession>A0A2N9YIA4</accession>
<dbReference type="SFLD" id="SFLDS00003">
    <property type="entry name" value="Haloacid_Dehalogenase"/>
    <property type="match status" value="1"/>
</dbReference>
<feature type="transmembrane region" description="Helical" evidence="16">
    <location>
        <begin position="263"/>
        <end position="287"/>
    </location>
</feature>
<dbReference type="PANTHER" id="PTHR43743:SF1">
    <property type="entry name" value="POTASSIUM-TRANSPORTING ATPASE ATP-BINDING SUBUNIT"/>
    <property type="match status" value="1"/>
</dbReference>
<keyword evidence="19" id="KW-1185">Reference proteome</keyword>
<dbReference type="InterPro" id="IPR018303">
    <property type="entry name" value="ATPase_P-typ_P_site"/>
</dbReference>
<keyword evidence="2 16" id="KW-0813">Transport</keyword>
<keyword evidence="12 16" id="KW-1278">Translocase</keyword>
<keyword evidence="9 16" id="KW-0067">ATP-binding</keyword>
<dbReference type="NCBIfam" id="TIGR01494">
    <property type="entry name" value="ATPase_P-type"/>
    <property type="match status" value="2"/>
</dbReference>
<dbReference type="FunFam" id="2.70.150.10:FF:000010">
    <property type="entry name" value="Potassium-transporting ATPase ATP-binding subunit"/>
    <property type="match status" value="1"/>
</dbReference>
<feature type="binding site" evidence="16">
    <location>
        <position position="357"/>
    </location>
    <ligand>
        <name>ATP</name>
        <dbReference type="ChEBI" id="CHEBI:30616"/>
    </ligand>
</feature>
<feature type="binding site" evidence="16">
    <location>
        <position position="361"/>
    </location>
    <ligand>
        <name>ATP</name>
        <dbReference type="ChEBI" id="CHEBI:30616"/>
    </ligand>
</feature>
<comment type="caution">
    <text evidence="16">Lacks conserved residue(s) required for the propagation of feature annotation.</text>
</comment>
<evidence type="ECO:0000259" key="17">
    <source>
        <dbReference type="Pfam" id="PF00122"/>
    </source>
</evidence>
<feature type="transmembrane region" description="Helical" evidence="16">
    <location>
        <begin position="669"/>
        <end position="689"/>
    </location>
</feature>
<dbReference type="SUPFAM" id="SSF81653">
    <property type="entry name" value="Calcium ATPase, transduction domain A"/>
    <property type="match status" value="1"/>
</dbReference>
<reference evidence="19" key="1">
    <citation type="submission" date="2016-12" db="EMBL/GenBank/DDBJ databases">
        <title>Complete Genome Sequence of Beggiatoa leptomitiformis D-401.</title>
        <authorList>
            <person name="Fomenkov A."/>
            <person name="Vincze T."/>
            <person name="Grabovich M."/>
            <person name="Anton B.P."/>
            <person name="Dubinina G."/>
            <person name="Orlova M."/>
            <person name="Belousova E."/>
            <person name="Roberts R.J."/>
        </authorList>
    </citation>
    <scope>NUCLEOTIDE SEQUENCE [LARGE SCALE GENOMIC DNA]</scope>
    <source>
        <strain evidence="19">D-401</strain>
    </source>
</reference>
<dbReference type="InterPro" id="IPR023299">
    <property type="entry name" value="ATPase_P-typ_cyto_dom_N"/>
</dbReference>
<feature type="active site" description="4-aspartylphosphate intermediate" evidence="16">
    <location>
        <position position="320"/>
    </location>
</feature>
<evidence type="ECO:0000256" key="5">
    <source>
        <dbReference type="ARBA" id="ARBA00022553"/>
    </source>
</evidence>
<keyword evidence="4 16" id="KW-0633">Potassium transport</keyword>
<dbReference type="PROSITE" id="PS00154">
    <property type="entry name" value="ATPASE_E1_E2"/>
    <property type="match status" value="1"/>
</dbReference>
<evidence type="ECO:0000256" key="4">
    <source>
        <dbReference type="ARBA" id="ARBA00022538"/>
    </source>
</evidence>
<name>A0A2N9YIA4_9GAMM</name>
<feature type="binding site" evidence="16">
    <location>
        <position position="531"/>
    </location>
    <ligand>
        <name>Mg(2+)</name>
        <dbReference type="ChEBI" id="CHEBI:18420"/>
    </ligand>
</feature>
<evidence type="ECO:0000256" key="14">
    <source>
        <dbReference type="ARBA" id="ARBA00023065"/>
    </source>
</evidence>
<dbReference type="NCBIfam" id="TIGR01497">
    <property type="entry name" value="kdpB"/>
    <property type="match status" value="1"/>
</dbReference>
<dbReference type="InterPro" id="IPR008250">
    <property type="entry name" value="ATPase_P-typ_transduc_dom_A_sf"/>
</dbReference>
<dbReference type="EC" id="7.2.2.6" evidence="16"/>
<dbReference type="InterPro" id="IPR023214">
    <property type="entry name" value="HAD_sf"/>
</dbReference>
<comment type="similarity">
    <text evidence="16">Belongs to the cation transport ATPase (P-type) (TC 3.A.3) family. Type IA subfamily.</text>
</comment>
<evidence type="ECO:0000256" key="11">
    <source>
        <dbReference type="ARBA" id="ARBA00022958"/>
    </source>
</evidence>
<keyword evidence="5 16" id="KW-0597">Phosphoprotein</keyword>
<dbReference type="Gene3D" id="2.70.150.10">
    <property type="entry name" value="Calcium-transporting ATPase, cytoplasmic transduction domain A"/>
    <property type="match status" value="1"/>
</dbReference>
<dbReference type="EMBL" id="CP018889">
    <property type="protein sequence ID" value="AUI70105.1"/>
    <property type="molecule type" value="Genomic_DNA"/>
</dbReference>
<dbReference type="HAMAP" id="MF_00285">
    <property type="entry name" value="KdpB"/>
    <property type="match status" value="1"/>
</dbReference>
<dbReference type="PANTHER" id="PTHR43743">
    <property type="entry name" value="POTASSIUM-TRANSPORTING ATPASE ATP-BINDING SUBUNIT"/>
    <property type="match status" value="1"/>
</dbReference>
<evidence type="ECO:0000256" key="13">
    <source>
        <dbReference type="ARBA" id="ARBA00022989"/>
    </source>
</evidence>
<dbReference type="InterPro" id="IPR036412">
    <property type="entry name" value="HAD-like_sf"/>
</dbReference>
<dbReference type="InterPro" id="IPR006391">
    <property type="entry name" value="P-type_ATPase_bsu_IA"/>
</dbReference>
<dbReference type="SUPFAM" id="SSF56784">
    <property type="entry name" value="HAD-like"/>
    <property type="match status" value="1"/>
</dbReference>
<dbReference type="GO" id="GO:0000287">
    <property type="term" value="F:magnesium ion binding"/>
    <property type="evidence" value="ECO:0007669"/>
    <property type="project" value="UniProtKB-UniRule"/>
</dbReference>
<dbReference type="Pfam" id="PF00702">
    <property type="entry name" value="Hydrolase"/>
    <property type="match status" value="1"/>
</dbReference>
<keyword evidence="10 16" id="KW-0460">Magnesium</keyword>
<feature type="transmembrane region" description="Helical" evidence="16">
    <location>
        <begin position="41"/>
        <end position="62"/>
    </location>
</feature>
<keyword evidence="13 16" id="KW-1133">Transmembrane helix</keyword>
<dbReference type="SFLD" id="SFLDF00027">
    <property type="entry name" value="p-type_atpase"/>
    <property type="match status" value="1"/>
</dbReference>
<evidence type="ECO:0000256" key="15">
    <source>
        <dbReference type="ARBA" id="ARBA00023136"/>
    </source>
</evidence>
<dbReference type="AlphaFoldDB" id="A0A2N9YIA4"/>
<feature type="binding site" evidence="16">
    <location>
        <position position="408"/>
    </location>
    <ligand>
        <name>ATP</name>
        <dbReference type="ChEBI" id="CHEBI:30616"/>
    </ligand>
</feature>
<dbReference type="FunFam" id="3.40.1110.10:FF:000007">
    <property type="entry name" value="Potassium-transporting ATPase ATP-binding subunit"/>
    <property type="match status" value="1"/>
</dbReference>
<keyword evidence="3 16" id="KW-1003">Cell membrane</keyword>
<dbReference type="InterPro" id="IPR023298">
    <property type="entry name" value="ATPase_P-typ_TM_dom_sf"/>
</dbReference>
<feature type="transmembrane region" description="Helical" evidence="16">
    <location>
        <begin position="226"/>
        <end position="251"/>
    </location>
</feature>
<keyword evidence="15 16" id="KW-0472">Membrane</keyword>
<keyword evidence="7 16" id="KW-0479">Metal-binding</keyword>
<evidence type="ECO:0000256" key="12">
    <source>
        <dbReference type="ARBA" id="ARBA00022967"/>
    </source>
</evidence>
<dbReference type="Pfam" id="PF00122">
    <property type="entry name" value="E1-E2_ATPase"/>
    <property type="match status" value="1"/>
</dbReference>
<feature type="transmembrane region" description="Helical" evidence="16">
    <location>
        <begin position="629"/>
        <end position="649"/>
    </location>
</feature>
<evidence type="ECO:0000256" key="16">
    <source>
        <dbReference type="HAMAP-Rule" id="MF_00285"/>
    </source>
</evidence>
<dbReference type="RefSeq" id="WP_062151526.1">
    <property type="nucleotide sequence ID" value="NZ_CP012373.2"/>
</dbReference>
<dbReference type="InterPro" id="IPR044492">
    <property type="entry name" value="P_typ_ATPase_HD_dom"/>
</dbReference>
<dbReference type="SUPFAM" id="SSF81665">
    <property type="entry name" value="Calcium ATPase, transmembrane domain M"/>
    <property type="match status" value="1"/>
</dbReference>
<dbReference type="KEGG" id="blep:AL038_08005"/>
<comment type="subunit">
    <text evidence="16">The system is composed of three essential subunits: KdpA, KdpB and KdpC.</text>
</comment>
<feature type="transmembrane region" description="Helical" evidence="16">
    <location>
        <begin position="68"/>
        <end position="89"/>
    </location>
</feature>
<evidence type="ECO:0000256" key="6">
    <source>
        <dbReference type="ARBA" id="ARBA00022692"/>
    </source>
</evidence>
<dbReference type="CDD" id="cd02078">
    <property type="entry name" value="P-type_ATPase_K"/>
    <property type="match status" value="1"/>
</dbReference>
<dbReference type="InterPro" id="IPR001757">
    <property type="entry name" value="P_typ_ATPase"/>
</dbReference>
<organism evidence="18 19">
    <name type="scientific">Beggiatoa leptomitoformis</name>
    <dbReference type="NCBI Taxonomy" id="288004"/>
    <lineage>
        <taxon>Bacteria</taxon>
        <taxon>Pseudomonadati</taxon>
        <taxon>Pseudomonadota</taxon>
        <taxon>Gammaproteobacteria</taxon>
        <taxon>Thiotrichales</taxon>
        <taxon>Thiotrichaceae</taxon>
        <taxon>Beggiatoa</taxon>
    </lineage>
</organism>
<dbReference type="STRING" id="288004.AL038_08005"/>
<feature type="binding site" evidence="16">
    <location>
        <begin position="390"/>
        <end position="397"/>
    </location>
    <ligand>
        <name>ATP</name>
        <dbReference type="ChEBI" id="CHEBI:30616"/>
    </ligand>
</feature>